<name>A0A7E5WSS5_TRINI</name>
<keyword evidence="3 5" id="KW-1133">Transmembrane helix</keyword>
<evidence type="ECO:0000256" key="3">
    <source>
        <dbReference type="ARBA" id="ARBA00022989"/>
    </source>
</evidence>
<evidence type="ECO:0000256" key="2">
    <source>
        <dbReference type="ARBA" id="ARBA00022692"/>
    </source>
</evidence>
<dbReference type="AlphaFoldDB" id="A0A7E5WSS5"/>
<evidence type="ECO:0000256" key="4">
    <source>
        <dbReference type="ARBA" id="ARBA00023136"/>
    </source>
</evidence>
<dbReference type="InterPro" id="IPR018499">
    <property type="entry name" value="Tetraspanin/Peripherin"/>
</dbReference>
<keyword evidence="6" id="KW-1185">Reference proteome</keyword>
<protein>
    <submittedName>
        <fullName evidence="7">Tetraspanin-1-like</fullName>
    </submittedName>
</protein>
<accession>A0A7E5WSS5</accession>
<dbReference type="OrthoDB" id="1893551at2759"/>
<evidence type="ECO:0000313" key="6">
    <source>
        <dbReference type="Proteomes" id="UP000322000"/>
    </source>
</evidence>
<keyword evidence="2 5" id="KW-0812">Transmembrane</keyword>
<feature type="transmembrane region" description="Helical" evidence="5">
    <location>
        <begin position="101"/>
        <end position="125"/>
    </location>
</feature>
<feature type="transmembrane region" description="Helical" evidence="5">
    <location>
        <begin position="12"/>
        <end position="34"/>
    </location>
</feature>
<evidence type="ECO:0000313" key="7">
    <source>
        <dbReference type="RefSeq" id="XP_026743347.1"/>
    </source>
</evidence>
<dbReference type="GO" id="GO:0005886">
    <property type="term" value="C:plasma membrane"/>
    <property type="evidence" value="ECO:0007669"/>
    <property type="project" value="TreeGrafter"/>
</dbReference>
<dbReference type="InParanoid" id="A0A7E5WSS5"/>
<dbReference type="InterPro" id="IPR008952">
    <property type="entry name" value="Tetraspanin_EC2_sf"/>
</dbReference>
<dbReference type="SUPFAM" id="SSF48652">
    <property type="entry name" value="Tetraspanin"/>
    <property type="match status" value="1"/>
</dbReference>
<organism evidence="6 7">
    <name type="scientific">Trichoplusia ni</name>
    <name type="common">Cabbage looper</name>
    <dbReference type="NCBI Taxonomy" id="7111"/>
    <lineage>
        <taxon>Eukaryota</taxon>
        <taxon>Metazoa</taxon>
        <taxon>Ecdysozoa</taxon>
        <taxon>Arthropoda</taxon>
        <taxon>Hexapoda</taxon>
        <taxon>Insecta</taxon>
        <taxon>Pterygota</taxon>
        <taxon>Neoptera</taxon>
        <taxon>Endopterygota</taxon>
        <taxon>Lepidoptera</taxon>
        <taxon>Glossata</taxon>
        <taxon>Ditrysia</taxon>
        <taxon>Noctuoidea</taxon>
        <taxon>Noctuidae</taxon>
        <taxon>Plusiinae</taxon>
        <taxon>Trichoplusia</taxon>
    </lineage>
</organism>
<dbReference type="PANTHER" id="PTHR19282">
    <property type="entry name" value="TETRASPANIN"/>
    <property type="match status" value="1"/>
</dbReference>
<feature type="transmembrane region" description="Helical" evidence="5">
    <location>
        <begin position="237"/>
        <end position="259"/>
    </location>
</feature>
<gene>
    <name evidence="7" type="primary">LOC113505024</name>
</gene>
<dbReference type="KEGG" id="tnl:113505024"/>
<evidence type="ECO:0000256" key="1">
    <source>
        <dbReference type="ARBA" id="ARBA00004141"/>
    </source>
</evidence>
<dbReference type="RefSeq" id="XP_026743347.1">
    <property type="nucleotide sequence ID" value="XM_026887546.1"/>
</dbReference>
<dbReference type="Proteomes" id="UP000322000">
    <property type="component" value="Chromosome 2"/>
</dbReference>
<dbReference type="GeneID" id="113505024"/>
<reference evidence="7" key="1">
    <citation type="submission" date="2025-08" db="UniProtKB">
        <authorList>
            <consortium name="RefSeq"/>
        </authorList>
    </citation>
    <scope>IDENTIFICATION</scope>
</reference>
<sequence>MHTIGLPRTCLGFTNILFFMFGFVGLIICVWCALNTEFFRDVNYTITKSSLVDVVAKFVNLNLWLTPLTTILIPIALLSMMTSCCGVLGAGCKVKCAVKTYIFLVSMLSLIAFWIFFISGVYNIYTKNESTKRSLQISIRQYYGKENDFITYIWDYIMVKHECCGAVNYKDFAKSPWLKTNPNKIYPVQCCKLANVSALIPVSKDCGTNLDPEILSNKDVGCFGALRIAIVNNKGKIIFYIILIAFLYSTLTLFAYCIIRGEPLLGAMAGRFTELLPSKARDDGNKVIPSNVSLGNMVYVEEQPKKVVKVVSSANPFQSYKYTPSAYNNSEDYRHTMRK</sequence>
<dbReference type="PANTHER" id="PTHR19282:SF544">
    <property type="entry name" value="TETRASPANIN"/>
    <property type="match status" value="1"/>
</dbReference>
<evidence type="ECO:0000256" key="5">
    <source>
        <dbReference type="SAM" id="Phobius"/>
    </source>
</evidence>
<proteinExistence type="predicted"/>
<dbReference type="Gene3D" id="1.10.1450.10">
    <property type="entry name" value="Tetraspanin"/>
    <property type="match status" value="1"/>
</dbReference>
<dbReference type="Pfam" id="PF00335">
    <property type="entry name" value="Tetraspanin"/>
    <property type="match status" value="1"/>
</dbReference>
<comment type="subcellular location">
    <subcellularLocation>
        <location evidence="1">Membrane</location>
        <topology evidence="1">Multi-pass membrane protein</topology>
    </subcellularLocation>
</comment>
<keyword evidence="4 5" id="KW-0472">Membrane</keyword>